<dbReference type="RefSeq" id="WP_220660419.1">
    <property type="nucleotide sequence ID" value="NZ_CP069370.1"/>
</dbReference>
<gene>
    <name evidence="3" type="ORF">JO391_10350</name>
</gene>
<evidence type="ECO:0000256" key="1">
    <source>
        <dbReference type="SAM" id="SignalP"/>
    </source>
</evidence>
<name>A0A8G0ZSM8_9RHOB</name>
<evidence type="ECO:0000313" key="4">
    <source>
        <dbReference type="Proteomes" id="UP000826300"/>
    </source>
</evidence>
<sequence>MPIRLALLAALATFSPAAVSAEALSQDQVLTAALLPGWQTESGARMSALRLDLAPHWKTYWRSPGDAGIPPEFDWSGSKNLKAVHIHWPVPEVFHLNGLQTIGYREELVLPLEVVPEDPSRPVELHARVDLGVCNEICMPASITLDASLSGPGAPDRAIAAALAHQPKTPREAGLTDIDCLVEPTADGLRVTARIVMPAQSKDETVVFEPGRPGIWSSAADITRDDGRLIAVSEMGASSGQPFALDRSSLTVTVLSKGRSVEITGCPGN</sequence>
<protein>
    <recommendedName>
        <fullName evidence="2">Thiol:disulfide interchange protein DsbD N-terminal domain-containing protein</fullName>
    </recommendedName>
</protein>
<accession>A0A8G0ZSM8</accession>
<dbReference type="EMBL" id="CP069370">
    <property type="protein sequence ID" value="QYZ68196.1"/>
    <property type="molecule type" value="Genomic_DNA"/>
</dbReference>
<keyword evidence="4" id="KW-1185">Reference proteome</keyword>
<evidence type="ECO:0000313" key="3">
    <source>
        <dbReference type="EMBL" id="QYZ68196.1"/>
    </source>
</evidence>
<evidence type="ECO:0000259" key="2">
    <source>
        <dbReference type="Pfam" id="PF11412"/>
    </source>
</evidence>
<dbReference type="Proteomes" id="UP000826300">
    <property type="component" value="Chromosome"/>
</dbReference>
<organism evidence="3 4">
    <name type="scientific">Neotabrizicola shimadae</name>
    <dbReference type="NCBI Taxonomy" id="2807096"/>
    <lineage>
        <taxon>Bacteria</taxon>
        <taxon>Pseudomonadati</taxon>
        <taxon>Pseudomonadota</taxon>
        <taxon>Alphaproteobacteria</taxon>
        <taxon>Rhodobacterales</taxon>
        <taxon>Paracoccaceae</taxon>
        <taxon>Neotabrizicola</taxon>
    </lineage>
</organism>
<feature type="signal peptide" evidence="1">
    <location>
        <begin position="1"/>
        <end position="20"/>
    </location>
</feature>
<dbReference type="KEGG" id="nsm:JO391_10350"/>
<feature type="chain" id="PRO_5034994705" description="Thiol:disulfide interchange protein DsbD N-terminal domain-containing protein" evidence="1">
    <location>
        <begin position="21"/>
        <end position="269"/>
    </location>
</feature>
<proteinExistence type="predicted"/>
<dbReference type="AlphaFoldDB" id="A0A8G0ZSM8"/>
<dbReference type="InterPro" id="IPR028250">
    <property type="entry name" value="DsbDN"/>
</dbReference>
<dbReference type="Pfam" id="PF11412">
    <property type="entry name" value="DsbD_N"/>
    <property type="match status" value="1"/>
</dbReference>
<reference evidence="3" key="1">
    <citation type="submission" date="2021-02" db="EMBL/GenBank/DDBJ databases">
        <title>Rhodobacter shimadae sp. nov., an aerobic anoxygenic phototrophic bacterium isolated from a hot spring.</title>
        <authorList>
            <person name="Muramatsu S."/>
            <person name="Haruta S."/>
            <person name="Hirose S."/>
            <person name="Hanada S."/>
        </authorList>
    </citation>
    <scope>NUCLEOTIDE SEQUENCE</scope>
    <source>
        <strain evidence="3">N10</strain>
    </source>
</reference>
<keyword evidence="1" id="KW-0732">Signal</keyword>
<feature type="domain" description="Thiol:disulfide interchange protein DsbD N-terminal" evidence="2">
    <location>
        <begin position="35"/>
        <end position="142"/>
    </location>
</feature>